<organism evidence="1">
    <name type="scientific">marine sediment metagenome</name>
    <dbReference type="NCBI Taxonomy" id="412755"/>
    <lineage>
        <taxon>unclassified sequences</taxon>
        <taxon>metagenomes</taxon>
        <taxon>ecological metagenomes</taxon>
    </lineage>
</organism>
<protein>
    <submittedName>
        <fullName evidence="1">Uncharacterized protein</fullName>
    </submittedName>
</protein>
<accession>X1EFC4</accession>
<proteinExistence type="predicted"/>
<reference evidence="1" key="1">
    <citation type="journal article" date="2014" name="Front. Microbiol.">
        <title>High frequency of phylogenetically diverse reductive dehalogenase-homologous genes in deep subseafloor sedimentary metagenomes.</title>
        <authorList>
            <person name="Kawai M."/>
            <person name="Futagami T."/>
            <person name="Toyoda A."/>
            <person name="Takaki Y."/>
            <person name="Nishi S."/>
            <person name="Hori S."/>
            <person name="Arai W."/>
            <person name="Tsubouchi T."/>
            <person name="Morono Y."/>
            <person name="Uchiyama I."/>
            <person name="Ito T."/>
            <person name="Fujiyama A."/>
            <person name="Inagaki F."/>
            <person name="Takami H."/>
        </authorList>
    </citation>
    <scope>NUCLEOTIDE SEQUENCE</scope>
    <source>
        <strain evidence="1">Expedition CK06-06</strain>
    </source>
</reference>
<evidence type="ECO:0000313" key="1">
    <source>
        <dbReference type="EMBL" id="GAH31961.1"/>
    </source>
</evidence>
<comment type="caution">
    <text evidence="1">The sequence shown here is derived from an EMBL/GenBank/DDBJ whole genome shotgun (WGS) entry which is preliminary data.</text>
</comment>
<dbReference type="AlphaFoldDB" id="X1EFC4"/>
<sequence>MVGELIIRSNHLDLIIVQNALTIPMNLPMGVSLTGLIAELGIDTIAHHHDFFWERQRYQTNAILDLLDTAFPAKLPNIQHVTI</sequence>
<name>X1EFC4_9ZZZZ</name>
<dbReference type="EMBL" id="BARU01012943">
    <property type="protein sequence ID" value="GAH31961.1"/>
    <property type="molecule type" value="Genomic_DNA"/>
</dbReference>
<gene>
    <name evidence="1" type="ORF">S03H2_23623</name>
</gene>
<feature type="non-terminal residue" evidence="1">
    <location>
        <position position="83"/>
    </location>
</feature>